<keyword evidence="6" id="KW-0965">Cell junction</keyword>
<proteinExistence type="inferred from homology"/>
<keyword evidence="4" id="KW-0963">Cytoplasm</keyword>
<evidence type="ECO:0000256" key="9">
    <source>
        <dbReference type="SAM" id="Coils"/>
    </source>
</evidence>
<evidence type="ECO:0000313" key="12">
    <source>
        <dbReference type="Proteomes" id="UP001195483"/>
    </source>
</evidence>
<dbReference type="PANTHER" id="PTHR46507:SF4">
    <property type="entry name" value="SSX FAMILY MEMBER 2 INTERACTING PROTEIN"/>
    <property type="match status" value="1"/>
</dbReference>
<evidence type="ECO:0000256" key="1">
    <source>
        <dbReference type="ARBA" id="ARBA00004282"/>
    </source>
</evidence>
<evidence type="ECO:0000256" key="7">
    <source>
        <dbReference type="ARBA" id="ARBA00023054"/>
    </source>
</evidence>
<dbReference type="Proteomes" id="UP001195483">
    <property type="component" value="Unassembled WGS sequence"/>
</dbReference>
<evidence type="ECO:0000256" key="10">
    <source>
        <dbReference type="SAM" id="MobiDB-lite"/>
    </source>
</evidence>
<feature type="compositionally biased region" description="Polar residues" evidence="10">
    <location>
        <begin position="367"/>
        <end position="378"/>
    </location>
</feature>
<feature type="coiled-coil region" evidence="9">
    <location>
        <begin position="382"/>
        <end position="455"/>
    </location>
</feature>
<dbReference type="AlphaFoldDB" id="A0AAE0VNS0"/>
<comment type="similarity">
    <text evidence="3">Belongs to the ADIP family.</text>
</comment>
<dbReference type="InterPro" id="IPR052300">
    <property type="entry name" value="Adhesion_Centrosome_assoc"/>
</dbReference>
<keyword evidence="5" id="KW-0130">Cell adhesion</keyword>
<dbReference type="PANTHER" id="PTHR46507">
    <property type="entry name" value="AFADIN- AND ALPHA-ACTININ-BINDING PROTEIN"/>
    <property type="match status" value="1"/>
</dbReference>
<dbReference type="Pfam" id="PF11559">
    <property type="entry name" value="ADIP"/>
    <property type="match status" value="1"/>
</dbReference>
<reference evidence="11" key="1">
    <citation type="journal article" date="2021" name="Genome Biol. Evol.">
        <title>A High-Quality Reference Genome for a Parasitic Bivalve with Doubly Uniparental Inheritance (Bivalvia: Unionida).</title>
        <authorList>
            <person name="Smith C.H."/>
        </authorList>
    </citation>
    <scope>NUCLEOTIDE SEQUENCE</scope>
    <source>
        <strain evidence="11">CHS0354</strain>
    </source>
</reference>
<comment type="subcellular location">
    <subcellularLocation>
        <location evidence="1">Cell junction</location>
    </subcellularLocation>
    <subcellularLocation>
        <location evidence="2">Cytoplasm</location>
        <location evidence="2">Cytoskeleton</location>
        <location evidence="2">Microtubule organizing center</location>
        <location evidence="2">Centrosome</location>
    </subcellularLocation>
</comment>
<dbReference type="InterPro" id="IPR021622">
    <property type="entry name" value="Afadin/alpha-actinin-bd"/>
</dbReference>
<comment type="caution">
    <text evidence="11">The sequence shown here is derived from an EMBL/GenBank/DDBJ whole genome shotgun (WGS) entry which is preliminary data.</text>
</comment>
<feature type="compositionally biased region" description="Polar residues" evidence="10">
    <location>
        <begin position="562"/>
        <end position="590"/>
    </location>
</feature>
<keyword evidence="12" id="KW-1185">Reference proteome</keyword>
<reference evidence="11" key="3">
    <citation type="submission" date="2023-05" db="EMBL/GenBank/DDBJ databases">
        <authorList>
            <person name="Smith C.H."/>
        </authorList>
    </citation>
    <scope>NUCLEOTIDE SEQUENCE</scope>
    <source>
        <strain evidence="11">CHS0354</strain>
        <tissue evidence="11">Mantle</tissue>
    </source>
</reference>
<dbReference type="GO" id="GO:0007155">
    <property type="term" value="P:cell adhesion"/>
    <property type="evidence" value="ECO:0007669"/>
    <property type="project" value="UniProtKB-KW"/>
</dbReference>
<dbReference type="EMBL" id="JAEAOA010001475">
    <property type="protein sequence ID" value="KAK3585013.1"/>
    <property type="molecule type" value="Genomic_DNA"/>
</dbReference>
<evidence type="ECO:0000256" key="4">
    <source>
        <dbReference type="ARBA" id="ARBA00022490"/>
    </source>
</evidence>
<keyword evidence="8" id="KW-0206">Cytoskeleton</keyword>
<sequence>MMADWSVLQGSRKDFLSQLSYESDQCLLLMMSNYVDQSYPSQVLSTTMYDENIFCSPDNVDQCITYINQELTAIGFAPLNRDGETQKVSLINALYKILQQYQKVCRVREEFENRCHRVSSDLRLTQNTINRMQQEKDKLEGEVAQEKEKHRQMASKNKILTDKLKMEREECKRLQLTIKDRDLQYKHEQKKKLRENNKLTERLHQLLIDKTPERKVGIDMVGNMPGRSGKRSTWKTNEGINRQEELYRSIIHSYEDKHRELMVENTELRDCLVSMHQELSSVLSRVDISPLSRSTPQNSHIGEIAESSSLTDLNVVSRNSNDQVSEGYYQMPYDLMRDNLQRDFHELCQKIKERIKKHRAADMSGGSRWTSPGKSPANQDDADWSQCELDKLQRQIEKYKKIIQEQEELIQQTLHQQSRSVENSFFHESKLLEEKESLAEQRRHFYQEKANFEEERRRFTESVIRFGKERKSLEDEKTTLLKNQFLQLSPFANDQTPTSINSAKKSQGTRLLPSTPVFSPAPSKIPKTPSTAELYRVLGITHKSSLKRGNSSSSRRLPKSVSAESLNGSVNSRSCKSAPENMSESASPPSQKLALDEEEEIKKSLFSRKQRSSAGSPNSIE</sequence>
<evidence type="ECO:0000256" key="8">
    <source>
        <dbReference type="ARBA" id="ARBA00023212"/>
    </source>
</evidence>
<evidence type="ECO:0000256" key="5">
    <source>
        <dbReference type="ARBA" id="ARBA00022889"/>
    </source>
</evidence>
<feature type="compositionally biased region" description="Polar residues" evidence="10">
    <location>
        <begin position="492"/>
        <end position="509"/>
    </location>
</feature>
<evidence type="ECO:0000313" key="11">
    <source>
        <dbReference type="EMBL" id="KAK3585013.1"/>
    </source>
</evidence>
<dbReference type="GO" id="GO:0070161">
    <property type="term" value="C:anchoring junction"/>
    <property type="evidence" value="ECO:0007669"/>
    <property type="project" value="UniProtKB-SubCell"/>
</dbReference>
<dbReference type="GO" id="GO:0036064">
    <property type="term" value="C:ciliary basal body"/>
    <property type="evidence" value="ECO:0007669"/>
    <property type="project" value="TreeGrafter"/>
</dbReference>
<reference evidence="11" key="2">
    <citation type="journal article" date="2021" name="Genome Biol. Evol.">
        <title>Developing a high-quality reference genome for a parasitic bivalve with doubly uniparental inheritance (Bivalvia: Unionida).</title>
        <authorList>
            <person name="Smith C.H."/>
        </authorList>
    </citation>
    <scope>NUCLEOTIDE SEQUENCE</scope>
    <source>
        <strain evidence="11">CHS0354</strain>
        <tissue evidence="11">Mantle</tissue>
    </source>
</reference>
<feature type="compositionally biased region" description="Polar residues" evidence="10">
    <location>
        <begin position="612"/>
        <end position="621"/>
    </location>
</feature>
<keyword evidence="7 9" id="KW-0175">Coiled coil</keyword>
<name>A0AAE0VNS0_9BIVA</name>
<dbReference type="GO" id="GO:0034451">
    <property type="term" value="C:centriolar satellite"/>
    <property type="evidence" value="ECO:0007669"/>
    <property type="project" value="TreeGrafter"/>
</dbReference>
<feature type="region of interest" description="Disordered" evidence="10">
    <location>
        <begin position="492"/>
        <end position="530"/>
    </location>
</feature>
<feature type="region of interest" description="Disordered" evidence="10">
    <location>
        <begin position="356"/>
        <end position="382"/>
    </location>
</feature>
<evidence type="ECO:0000256" key="6">
    <source>
        <dbReference type="ARBA" id="ARBA00022949"/>
    </source>
</evidence>
<organism evidence="11 12">
    <name type="scientific">Potamilus streckersoni</name>
    <dbReference type="NCBI Taxonomy" id="2493646"/>
    <lineage>
        <taxon>Eukaryota</taxon>
        <taxon>Metazoa</taxon>
        <taxon>Spiralia</taxon>
        <taxon>Lophotrochozoa</taxon>
        <taxon>Mollusca</taxon>
        <taxon>Bivalvia</taxon>
        <taxon>Autobranchia</taxon>
        <taxon>Heteroconchia</taxon>
        <taxon>Palaeoheterodonta</taxon>
        <taxon>Unionida</taxon>
        <taxon>Unionoidea</taxon>
        <taxon>Unionidae</taxon>
        <taxon>Ambleminae</taxon>
        <taxon>Lampsilini</taxon>
        <taxon>Potamilus</taxon>
    </lineage>
</organism>
<protein>
    <submittedName>
        <fullName evidence="11">Uncharacterized protein</fullName>
    </submittedName>
</protein>
<evidence type="ECO:0000256" key="2">
    <source>
        <dbReference type="ARBA" id="ARBA00004300"/>
    </source>
</evidence>
<gene>
    <name evidence="11" type="ORF">CHS0354_024927</name>
</gene>
<accession>A0AAE0VNS0</accession>
<dbReference type="GO" id="GO:0035735">
    <property type="term" value="P:intraciliary transport involved in cilium assembly"/>
    <property type="evidence" value="ECO:0007669"/>
    <property type="project" value="TreeGrafter"/>
</dbReference>
<evidence type="ECO:0000256" key="3">
    <source>
        <dbReference type="ARBA" id="ARBA00009291"/>
    </source>
</evidence>
<feature type="coiled-coil region" evidence="9">
    <location>
        <begin position="122"/>
        <end position="177"/>
    </location>
</feature>
<feature type="region of interest" description="Disordered" evidence="10">
    <location>
        <begin position="545"/>
        <end position="621"/>
    </location>
</feature>